<protein>
    <submittedName>
        <fullName evidence="1">Uncharacterized protein</fullName>
    </submittedName>
</protein>
<dbReference type="SUPFAM" id="SSF57184">
    <property type="entry name" value="Growth factor receptor domain"/>
    <property type="match status" value="1"/>
</dbReference>
<dbReference type="OrthoDB" id="410989at2759"/>
<name>A0A4Y2M696_ARAVE</name>
<dbReference type="AlphaFoldDB" id="A0A4Y2M696"/>
<proteinExistence type="predicted"/>
<accession>A0A4Y2M696</accession>
<evidence type="ECO:0000313" key="1">
    <source>
        <dbReference type="EMBL" id="GBN22625.1"/>
    </source>
</evidence>
<evidence type="ECO:0000313" key="2">
    <source>
        <dbReference type="Proteomes" id="UP000499080"/>
    </source>
</evidence>
<reference evidence="1 2" key="1">
    <citation type="journal article" date="2019" name="Sci. Rep.">
        <title>Orb-weaving spider Araneus ventricosus genome elucidates the spidroin gene catalogue.</title>
        <authorList>
            <person name="Kono N."/>
            <person name="Nakamura H."/>
            <person name="Ohtoshi R."/>
            <person name="Moran D.A.P."/>
            <person name="Shinohara A."/>
            <person name="Yoshida Y."/>
            <person name="Fujiwara M."/>
            <person name="Mori M."/>
            <person name="Tomita M."/>
            <person name="Arakawa K."/>
        </authorList>
    </citation>
    <scope>NUCLEOTIDE SEQUENCE [LARGE SCALE GENOMIC DNA]</scope>
</reference>
<gene>
    <name evidence="1" type="ORF">AVEN_238431_1</name>
</gene>
<organism evidence="1 2">
    <name type="scientific">Araneus ventricosus</name>
    <name type="common">Orbweaver spider</name>
    <name type="synonym">Epeira ventricosa</name>
    <dbReference type="NCBI Taxonomy" id="182803"/>
    <lineage>
        <taxon>Eukaryota</taxon>
        <taxon>Metazoa</taxon>
        <taxon>Ecdysozoa</taxon>
        <taxon>Arthropoda</taxon>
        <taxon>Chelicerata</taxon>
        <taxon>Arachnida</taxon>
        <taxon>Araneae</taxon>
        <taxon>Araneomorphae</taxon>
        <taxon>Entelegynae</taxon>
        <taxon>Araneoidea</taxon>
        <taxon>Araneidae</taxon>
        <taxon>Araneus</taxon>
    </lineage>
</organism>
<dbReference type="InterPro" id="IPR009030">
    <property type="entry name" value="Growth_fac_rcpt_cys_sf"/>
</dbReference>
<dbReference type="Proteomes" id="UP000499080">
    <property type="component" value="Unassembled WGS sequence"/>
</dbReference>
<keyword evidence="2" id="KW-1185">Reference proteome</keyword>
<sequence>MWTSGWFDKKICFCKPGYAQRKDTCVACECGPDSNCTFSGLLSQKKCICKPGYWEVDGKCVGSSREGICISVRGSFAMLDFEIIFLKSLDPASYLAFRFSKIQKPSKGSMISPEKKFPSI</sequence>
<dbReference type="EMBL" id="BGPR01006885">
    <property type="protein sequence ID" value="GBN22625.1"/>
    <property type="molecule type" value="Genomic_DNA"/>
</dbReference>
<comment type="caution">
    <text evidence="1">The sequence shown here is derived from an EMBL/GenBank/DDBJ whole genome shotgun (WGS) entry which is preliminary data.</text>
</comment>